<dbReference type="GO" id="GO:0005886">
    <property type="term" value="C:plasma membrane"/>
    <property type="evidence" value="ECO:0007669"/>
    <property type="project" value="TreeGrafter"/>
</dbReference>
<dbReference type="SMART" id="SM00364">
    <property type="entry name" value="LRR_BAC"/>
    <property type="match status" value="5"/>
</dbReference>
<feature type="compositionally biased region" description="Low complexity" evidence="6">
    <location>
        <begin position="442"/>
        <end position="455"/>
    </location>
</feature>
<keyword evidence="7" id="KW-0472">Membrane</keyword>
<dbReference type="InterPro" id="IPR050333">
    <property type="entry name" value="SLRP"/>
</dbReference>
<dbReference type="GeneTree" id="ENSGT00940000159318"/>
<comment type="caution">
    <text evidence="5">Lacks conserved residue(s) required for the propagation of feature annotation.</text>
</comment>
<dbReference type="Pfam" id="PF00008">
    <property type="entry name" value="EGF"/>
    <property type="match status" value="1"/>
</dbReference>
<dbReference type="Gene3D" id="3.80.10.10">
    <property type="entry name" value="Ribonuclease Inhibitor"/>
    <property type="match status" value="3"/>
</dbReference>
<dbReference type="AlphaFoldDB" id="A0A8C5FU50"/>
<organism evidence="9 10">
    <name type="scientific">Gadus morhua</name>
    <name type="common">Atlantic cod</name>
    <dbReference type="NCBI Taxonomy" id="8049"/>
    <lineage>
        <taxon>Eukaryota</taxon>
        <taxon>Metazoa</taxon>
        <taxon>Chordata</taxon>
        <taxon>Craniata</taxon>
        <taxon>Vertebrata</taxon>
        <taxon>Euteleostomi</taxon>
        <taxon>Actinopterygii</taxon>
        <taxon>Neopterygii</taxon>
        <taxon>Teleostei</taxon>
        <taxon>Neoteleostei</taxon>
        <taxon>Acanthomorphata</taxon>
        <taxon>Zeiogadaria</taxon>
        <taxon>Gadariae</taxon>
        <taxon>Gadiformes</taxon>
        <taxon>Gadoidei</taxon>
        <taxon>Gadidae</taxon>
        <taxon>Gadus</taxon>
    </lineage>
</organism>
<feature type="domain" description="EGF-like" evidence="8">
    <location>
        <begin position="461"/>
        <end position="498"/>
    </location>
</feature>
<dbReference type="Pfam" id="PF13855">
    <property type="entry name" value="LRR_8"/>
    <property type="match status" value="2"/>
</dbReference>
<dbReference type="SUPFAM" id="SSF52058">
    <property type="entry name" value="L domain-like"/>
    <property type="match status" value="1"/>
</dbReference>
<proteinExistence type="predicted"/>
<dbReference type="OMA" id="KQPQLMI"/>
<feature type="transmembrane region" description="Helical" evidence="7">
    <location>
        <begin position="630"/>
        <end position="654"/>
    </location>
</feature>
<evidence type="ECO:0000256" key="3">
    <source>
        <dbReference type="ARBA" id="ARBA00022737"/>
    </source>
</evidence>
<reference evidence="9" key="2">
    <citation type="submission" date="2025-09" db="UniProtKB">
        <authorList>
            <consortium name="Ensembl"/>
        </authorList>
    </citation>
    <scope>IDENTIFICATION</scope>
</reference>
<keyword evidence="5" id="KW-0245">EGF-like domain</keyword>
<dbReference type="PROSITE" id="PS00022">
    <property type="entry name" value="EGF_1"/>
    <property type="match status" value="1"/>
</dbReference>
<gene>
    <name evidence="9" type="primary">VASN</name>
</gene>
<evidence type="ECO:0000256" key="4">
    <source>
        <dbReference type="ARBA" id="ARBA00023157"/>
    </source>
</evidence>
<protein>
    <submittedName>
        <fullName evidence="9">Vasorin b</fullName>
    </submittedName>
</protein>
<dbReference type="PRINTS" id="PR00019">
    <property type="entry name" value="LEURICHRPT"/>
</dbReference>
<dbReference type="InterPro" id="IPR001611">
    <property type="entry name" value="Leu-rich_rpt"/>
</dbReference>
<dbReference type="PANTHER" id="PTHR45712:SF1">
    <property type="entry name" value="NEPHROCAN"/>
    <property type="match status" value="1"/>
</dbReference>
<feature type="region of interest" description="Disordered" evidence="6">
    <location>
        <begin position="419"/>
        <end position="464"/>
    </location>
</feature>
<evidence type="ECO:0000313" key="9">
    <source>
        <dbReference type="Ensembl" id="ENSGMOP00000061412.1"/>
    </source>
</evidence>
<dbReference type="Ensembl" id="ENSGMOT00000016346.2">
    <property type="protein sequence ID" value="ENSGMOP00000061412.1"/>
    <property type="gene ID" value="ENSGMOG00000014892.2"/>
</dbReference>
<sequence length="731" mass="81096">MFCLIVSTDRRPDFTRRELLRRRLILIGLSGGKERERHTAKMKVLLTPLTPLFLLLLLLLLPDAALPSDCPKDCSCSTLESIFCFQRHSPTIPQGVPPATQNLYLFSNGIEGLTEEDFDGLESLEMLDLSQNKLTALPDRVFQPLISLRNLDLNSNQITYVSEHCFHGMPLLERLYLYSNHIKTIHPAAFSGLEQLIELKLQGNQLTTLPALSLPRLRLLDLRYNVFPILGPEDLKTPNLESLRLAGVGLTHLDDELMASLGNLHDLDISENQLEVFPPALKEARGLIHLSLGGNPMGPLDVKDLQNLGELHELDISSLSLQGLPEEFPKLFPHLEKLKVAENPFNCLCNLAWFPNWLKTKGITLHRTEETRCHFPPINAGKVLQRMEHSEFGCPITTRVTTTTVKTTTTAADPVTLPLSTSEAFLDPMPSDYSLDPEDDNSLPPVHASPSSSSSIDNEMQPTSCHPNTCSNGGLCRLDRRGQVACACQPGTSGVYCEIPRHHSPSVPEAEVSMATVISDTADISSRAVTSTTIRLDLHRYIERRPYIRGIRLTYRNLSGPDRRPIDLSVPANYPEYTLRGLKPNSTYAVCARPLGTPIGMDSSCTEARTVGQHQSTVGARVEDKRLTTMLVPALAILLSLVLIAAAVGLVCYLRKRRGKSHLNHLDCEPSQLELEGVRTSLDNGELPKKQPEALSPEPAVQNGNLEYEELLLQDHCTSNNNMCTHKPSYF</sequence>
<dbReference type="SMART" id="SM00082">
    <property type="entry name" value="LRRCT"/>
    <property type="match status" value="1"/>
</dbReference>
<evidence type="ECO:0000256" key="5">
    <source>
        <dbReference type="PROSITE-ProRule" id="PRU00076"/>
    </source>
</evidence>
<dbReference type="InterPro" id="IPR003591">
    <property type="entry name" value="Leu-rich_rpt_typical-subtyp"/>
</dbReference>
<evidence type="ECO:0000256" key="2">
    <source>
        <dbReference type="ARBA" id="ARBA00022729"/>
    </source>
</evidence>
<feature type="disulfide bond" evidence="5">
    <location>
        <begin position="488"/>
        <end position="497"/>
    </location>
</feature>
<keyword evidence="7" id="KW-1133">Transmembrane helix</keyword>
<dbReference type="PANTHER" id="PTHR45712">
    <property type="entry name" value="AGAP008170-PA"/>
    <property type="match status" value="1"/>
</dbReference>
<dbReference type="InterPro" id="IPR003961">
    <property type="entry name" value="FN3_dom"/>
</dbReference>
<dbReference type="InterPro" id="IPR000742">
    <property type="entry name" value="EGF"/>
</dbReference>
<keyword evidence="4 5" id="KW-1015">Disulfide bond</keyword>
<name>A0A8C5FU50_GADMO</name>
<evidence type="ECO:0000256" key="7">
    <source>
        <dbReference type="SAM" id="Phobius"/>
    </source>
</evidence>
<keyword evidence="2" id="KW-0732">Signal</keyword>
<evidence type="ECO:0000313" key="10">
    <source>
        <dbReference type="Proteomes" id="UP000694546"/>
    </source>
</evidence>
<keyword evidence="7" id="KW-0812">Transmembrane</keyword>
<dbReference type="PROSITE" id="PS50026">
    <property type="entry name" value="EGF_3"/>
    <property type="match status" value="1"/>
</dbReference>
<dbReference type="InterPro" id="IPR032675">
    <property type="entry name" value="LRR_dom_sf"/>
</dbReference>
<dbReference type="InterPro" id="IPR013783">
    <property type="entry name" value="Ig-like_fold"/>
</dbReference>
<keyword evidence="10" id="KW-1185">Reference proteome</keyword>
<keyword evidence="3" id="KW-0677">Repeat</keyword>
<reference evidence="9" key="1">
    <citation type="submission" date="2025-08" db="UniProtKB">
        <authorList>
            <consortium name="Ensembl"/>
        </authorList>
    </citation>
    <scope>IDENTIFICATION</scope>
</reference>
<dbReference type="Gene3D" id="2.10.25.10">
    <property type="entry name" value="Laminin"/>
    <property type="match status" value="1"/>
</dbReference>
<evidence type="ECO:0000256" key="1">
    <source>
        <dbReference type="ARBA" id="ARBA00022614"/>
    </source>
</evidence>
<dbReference type="CDD" id="cd00063">
    <property type="entry name" value="FN3"/>
    <property type="match status" value="1"/>
</dbReference>
<dbReference type="PROSITE" id="PS51450">
    <property type="entry name" value="LRR"/>
    <property type="match status" value="2"/>
</dbReference>
<keyword evidence="1" id="KW-0433">Leucine-rich repeat</keyword>
<dbReference type="InterPro" id="IPR000483">
    <property type="entry name" value="Cys-rich_flank_reg_C"/>
</dbReference>
<accession>A0A8C5FU50</accession>
<dbReference type="Proteomes" id="UP000694546">
    <property type="component" value="Chromosome 2"/>
</dbReference>
<dbReference type="SUPFAM" id="SSF57196">
    <property type="entry name" value="EGF/Laminin"/>
    <property type="match status" value="1"/>
</dbReference>
<dbReference type="SMART" id="SM00369">
    <property type="entry name" value="LRR_TYP"/>
    <property type="match status" value="6"/>
</dbReference>
<evidence type="ECO:0000259" key="8">
    <source>
        <dbReference type="PROSITE" id="PS50026"/>
    </source>
</evidence>
<dbReference type="Gene3D" id="2.60.40.10">
    <property type="entry name" value="Immunoglobulins"/>
    <property type="match status" value="1"/>
</dbReference>
<dbReference type="SUPFAM" id="SSF49265">
    <property type="entry name" value="Fibronectin type III"/>
    <property type="match status" value="1"/>
</dbReference>
<evidence type="ECO:0000256" key="6">
    <source>
        <dbReference type="SAM" id="MobiDB-lite"/>
    </source>
</evidence>
<dbReference type="InterPro" id="IPR036116">
    <property type="entry name" value="FN3_sf"/>
</dbReference>